<dbReference type="Proteomes" id="UP000016923">
    <property type="component" value="Unassembled WGS sequence"/>
</dbReference>
<gene>
    <name evidence="1" type="ORF">F503_08811</name>
</gene>
<dbReference type="AlphaFoldDB" id="S3BNW7"/>
<proteinExistence type="predicted"/>
<name>S3BNW7_OPHP1</name>
<protein>
    <submittedName>
        <fullName evidence="1">Uncharacterized protein</fullName>
    </submittedName>
</protein>
<dbReference type="VEuPathDB" id="FungiDB:F503_08811"/>
<sequence>MPENLDAERLHGVTSMGGALSAKAEAQKTAGASLEHTAERLGEAHEKETCGHIASNLDSLYTMVAVTRNWKKELRDKLKEPASVRDIHVQGECLFSLCYASESDPRRLPLSMWYLNRSGILEQVSVNLDALNSSLPEKRRNWDAELAIADQLDLCPPPRMESEVANEQCLK</sequence>
<keyword evidence="2" id="KW-1185">Reference proteome</keyword>
<dbReference type="EMBL" id="KE148172">
    <property type="protein sequence ID" value="EPE02934.1"/>
    <property type="molecule type" value="Genomic_DNA"/>
</dbReference>
<evidence type="ECO:0000313" key="2">
    <source>
        <dbReference type="Proteomes" id="UP000016923"/>
    </source>
</evidence>
<organism evidence="1 2">
    <name type="scientific">Ophiostoma piceae (strain UAMH 11346)</name>
    <name type="common">Sap stain fungus</name>
    <dbReference type="NCBI Taxonomy" id="1262450"/>
    <lineage>
        <taxon>Eukaryota</taxon>
        <taxon>Fungi</taxon>
        <taxon>Dikarya</taxon>
        <taxon>Ascomycota</taxon>
        <taxon>Pezizomycotina</taxon>
        <taxon>Sordariomycetes</taxon>
        <taxon>Sordariomycetidae</taxon>
        <taxon>Ophiostomatales</taxon>
        <taxon>Ophiostomataceae</taxon>
        <taxon>Ophiostoma</taxon>
    </lineage>
</organism>
<reference evidence="1 2" key="1">
    <citation type="journal article" date="2013" name="BMC Genomics">
        <title>The genome and transcriptome of the pine saprophyte Ophiostoma piceae, and a comparison with the bark beetle-associated pine pathogen Grosmannia clavigera.</title>
        <authorList>
            <person name="Haridas S."/>
            <person name="Wang Y."/>
            <person name="Lim L."/>
            <person name="Massoumi Alamouti S."/>
            <person name="Jackman S."/>
            <person name="Docking R."/>
            <person name="Robertson G."/>
            <person name="Birol I."/>
            <person name="Bohlmann J."/>
            <person name="Breuil C."/>
        </authorList>
    </citation>
    <scope>NUCLEOTIDE SEQUENCE [LARGE SCALE GENOMIC DNA]</scope>
    <source>
        <strain evidence="1 2">UAMH 11346</strain>
    </source>
</reference>
<evidence type="ECO:0000313" key="1">
    <source>
        <dbReference type="EMBL" id="EPE02934.1"/>
    </source>
</evidence>
<dbReference type="HOGENOM" id="CLU_1563332_0_0_1"/>
<accession>S3BNW7</accession>